<feature type="region of interest" description="Disordered" evidence="1">
    <location>
        <begin position="453"/>
        <end position="480"/>
    </location>
</feature>
<sequence length="558" mass="59840">MLHDWRPTLALALLFFPSSTTAWRQQQHFNNEPARASTDCIDSASATEINHILRTGGEGTAVILCPYAHVVIDPHGSPITFTAARQSIYTQGSPEDHTRATITIENDKGHYSGDLTTAIRADCDKCRGVRIRNLHIDGGRVELGGTEGGDALIIVGGAQGEQEVRAVDAWGARGYAILHADEGPMGTCSDVTITENIFHTAGDAPLDLMLNSELVRLRDGTPPYRGIERPGQWTDGISIACAQSTVSENTIRDVSGVGIMLRGAHGSQITQNTIVARDRDMLVGISIVAHPVFTKRAAHVGGVIVRENRIHAASAMIRVGIATGAGVWSTDELIGDHEIAFGSEIVKNRLSSYTGYYAYAIAISDARGIVVNGNAISASVWGFETSACYERPHFTLPTPLLRDPRSVIGSLQSEFKDQHFGFLLCVGPGTMSSSHELSRHQINDAYVAAHNGRRGQGRGVGAGGRGAAIPHGEANPSRGGVIMGGKAGMKALQRKKVARHEGMGRQAEARNLPVARDGHLVDMWAKESERPARGMKIRQLKVPRRGGNRFADVRAGSS</sequence>
<dbReference type="OrthoDB" id="2587928at2759"/>
<organism evidence="4 5">
    <name type="scientific">Leucosporidium creatinivorum</name>
    <dbReference type="NCBI Taxonomy" id="106004"/>
    <lineage>
        <taxon>Eukaryota</taxon>
        <taxon>Fungi</taxon>
        <taxon>Dikarya</taxon>
        <taxon>Basidiomycota</taxon>
        <taxon>Pucciniomycotina</taxon>
        <taxon>Microbotryomycetes</taxon>
        <taxon>Leucosporidiales</taxon>
        <taxon>Leucosporidium</taxon>
    </lineage>
</organism>
<dbReference type="Proteomes" id="UP000193467">
    <property type="component" value="Unassembled WGS sequence"/>
</dbReference>
<dbReference type="AlphaFoldDB" id="A0A1Y2F5V9"/>
<evidence type="ECO:0000256" key="2">
    <source>
        <dbReference type="SAM" id="SignalP"/>
    </source>
</evidence>
<dbReference type="InParanoid" id="A0A1Y2F5V9"/>
<feature type="signal peptide" evidence="2">
    <location>
        <begin position="1"/>
        <end position="22"/>
    </location>
</feature>
<reference evidence="4 5" key="1">
    <citation type="submission" date="2016-07" db="EMBL/GenBank/DDBJ databases">
        <title>Pervasive Adenine N6-methylation of Active Genes in Fungi.</title>
        <authorList>
            <consortium name="DOE Joint Genome Institute"/>
            <person name="Mondo S.J."/>
            <person name="Dannebaum R.O."/>
            <person name="Kuo R.C."/>
            <person name="Labutti K."/>
            <person name="Haridas S."/>
            <person name="Kuo A."/>
            <person name="Salamov A."/>
            <person name="Ahrendt S.R."/>
            <person name="Lipzen A."/>
            <person name="Sullivan W."/>
            <person name="Andreopoulos W.B."/>
            <person name="Clum A."/>
            <person name="Lindquist E."/>
            <person name="Daum C."/>
            <person name="Ramamoorthy G.K."/>
            <person name="Gryganskyi A."/>
            <person name="Culley D."/>
            <person name="Magnuson J.K."/>
            <person name="James T.Y."/>
            <person name="O'Malley M.A."/>
            <person name="Stajich J.E."/>
            <person name="Spatafora J.W."/>
            <person name="Visel A."/>
            <person name="Grigoriev I.V."/>
        </authorList>
    </citation>
    <scope>NUCLEOTIDE SEQUENCE [LARGE SCALE GENOMIC DNA]</scope>
    <source>
        <strain evidence="4 5">62-1032</strain>
    </source>
</reference>
<dbReference type="SUPFAM" id="SSF51126">
    <property type="entry name" value="Pectin lyase-like"/>
    <property type="match status" value="1"/>
</dbReference>
<dbReference type="Gene3D" id="2.160.20.10">
    <property type="entry name" value="Single-stranded right-handed beta-helix, Pectin lyase-like"/>
    <property type="match status" value="1"/>
</dbReference>
<dbReference type="EMBL" id="MCGR01000028">
    <property type="protein sequence ID" value="ORY78874.1"/>
    <property type="molecule type" value="Genomic_DNA"/>
</dbReference>
<dbReference type="InterPro" id="IPR012334">
    <property type="entry name" value="Pectin_lyas_fold"/>
</dbReference>
<name>A0A1Y2F5V9_9BASI</name>
<comment type="caution">
    <text evidence="4">The sequence shown here is derived from an EMBL/GenBank/DDBJ whole genome shotgun (WGS) entry which is preliminary data.</text>
</comment>
<gene>
    <name evidence="4" type="ORF">BCR35DRAFT_99780</name>
</gene>
<keyword evidence="5" id="KW-1185">Reference proteome</keyword>
<keyword evidence="2" id="KW-0732">Signal</keyword>
<dbReference type="Pfam" id="PF13229">
    <property type="entry name" value="Beta_helix"/>
    <property type="match status" value="1"/>
</dbReference>
<evidence type="ECO:0000313" key="5">
    <source>
        <dbReference type="Proteomes" id="UP000193467"/>
    </source>
</evidence>
<evidence type="ECO:0000256" key="1">
    <source>
        <dbReference type="SAM" id="MobiDB-lite"/>
    </source>
</evidence>
<feature type="domain" description="Right handed beta helix" evidence="3">
    <location>
        <begin position="235"/>
        <end position="375"/>
    </location>
</feature>
<evidence type="ECO:0000259" key="3">
    <source>
        <dbReference type="Pfam" id="PF13229"/>
    </source>
</evidence>
<accession>A0A1Y2F5V9</accession>
<dbReference type="InterPro" id="IPR039448">
    <property type="entry name" value="Beta_helix"/>
</dbReference>
<feature type="compositionally biased region" description="Gly residues" evidence="1">
    <location>
        <begin position="457"/>
        <end position="466"/>
    </location>
</feature>
<dbReference type="InterPro" id="IPR006626">
    <property type="entry name" value="PbH1"/>
</dbReference>
<protein>
    <recommendedName>
        <fullName evidence="3">Right handed beta helix domain-containing protein</fullName>
    </recommendedName>
</protein>
<feature type="chain" id="PRO_5012598594" description="Right handed beta helix domain-containing protein" evidence="2">
    <location>
        <begin position="23"/>
        <end position="558"/>
    </location>
</feature>
<dbReference type="InterPro" id="IPR011050">
    <property type="entry name" value="Pectin_lyase_fold/virulence"/>
</dbReference>
<proteinExistence type="predicted"/>
<evidence type="ECO:0000313" key="4">
    <source>
        <dbReference type="EMBL" id="ORY78874.1"/>
    </source>
</evidence>
<dbReference type="SMART" id="SM00710">
    <property type="entry name" value="PbH1"/>
    <property type="match status" value="6"/>
</dbReference>